<organism evidence="1 2">
    <name type="scientific">Promicromonospora aerolata</name>
    <dbReference type="NCBI Taxonomy" id="195749"/>
    <lineage>
        <taxon>Bacteria</taxon>
        <taxon>Bacillati</taxon>
        <taxon>Actinomycetota</taxon>
        <taxon>Actinomycetes</taxon>
        <taxon>Micrococcales</taxon>
        <taxon>Promicromonosporaceae</taxon>
        <taxon>Promicromonospora</taxon>
    </lineage>
</organism>
<sequence>MLSNVYLGRHRAAMRKDVRYGHNCKGRRRRALVRLERRRSILRAGGNSDDLIRLAEHRLGQQNLTSSVVEAVSELQIGRVRPSADETIGDATYSLRVNVPTVERVP</sequence>
<accession>A0ABW4V694</accession>
<dbReference type="Proteomes" id="UP001597338">
    <property type="component" value="Unassembled WGS sequence"/>
</dbReference>
<dbReference type="RefSeq" id="WP_377197648.1">
    <property type="nucleotide sequence ID" value="NZ_JBHUHF010000001.1"/>
</dbReference>
<evidence type="ECO:0008006" key="3">
    <source>
        <dbReference type="Google" id="ProtNLM"/>
    </source>
</evidence>
<keyword evidence="2" id="KW-1185">Reference proteome</keyword>
<dbReference type="EMBL" id="JBHUHF010000001">
    <property type="protein sequence ID" value="MFD2025774.1"/>
    <property type="molecule type" value="Genomic_DNA"/>
</dbReference>
<protein>
    <recommendedName>
        <fullName evidence="3">ANTAR domain-containing protein</fullName>
    </recommendedName>
</protein>
<proteinExistence type="predicted"/>
<evidence type="ECO:0000313" key="1">
    <source>
        <dbReference type="EMBL" id="MFD2025774.1"/>
    </source>
</evidence>
<comment type="caution">
    <text evidence="1">The sequence shown here is derived from an EMBL/GenBank/DDBJ whole genome shotgun (WGS) entry which is preliminary data.</text>
</comment>
<gene>
    <name evidence="1" type="ORF">ACFSL2_09660</name>
</gene>
<reference evidence="2" key="1">
    <citation type="journal article" date="2019" name="Int. J. Syst. Evol. Microbiol.">
        <title>The Global Catalogue of Microorganisms (GCM) 10K type strain sequencing project: providing services to taxonomists for standard genome sequencing and annotation.</title>
        <authorList>
            <consortium name="The Broad Institute Genomics Platform"/>
            <consortium name="The Broad Institute Genome Sequencing Center for Infectious Disease"/>
            <person name="Wu L."/>
            <person name="Ma J."/>
        </authorList>
    </citation>
    <scope>NUCLEOTIDE SEQUENCE [LARGE SCALE GENOMIC DNA]</scope>
    <source>
        <strain evidence="2">CCM 7043</strain>
    </source>
</reference>
<evidence type="ECO:0000313" key="2">
    <source>
        <dbReference type="Proteomes" id="UP001597338"/>
    </source>
</evidence>
<name>A0ABW4V694_9MICO</name>